<dbReference type="HOGENOM" id="CLU_148666_1_0_6"/>
<evidence type="ECO:0000313" key="2">
    <source>
        <dbReference type="EMBL" id="ADE14823.1"/>
    </source>
</evidence>
<dbReference type="EMBL" id="CP001798">
    <property type="protein sequence ID" value="ADE14823.1"/>
    <property type="molecule type" value="Genomic_DNA"/>
</dbReference>
<keyword evidence="1" id="KW-0812">Transmembrane</keyword>
<feature type="transmembrane region" description="Helical" evidence="1">
    <location>
        <begin position="52"/>
        <end position="73"/>
    </location>
</feature>
<evidence type="ECO:0000313" key="3">
    <source>
        <dbReference type="Proteomes" id="UP000001844"/>
    </source>
</evidence>
<organism evidence="2 3">
    <name type="scientific">Nitrosococcus halophilus (strain Nc4)</name>
    <dbReference type="NCBI Taxonomy" id="472759"/>
    <lineage>
        <taxon>Bacteria</taxon>
        <taxon>Pseudomonadati</taxon>
        <taxon>Pseudomonadota</taxon>
        <taxon>Gammaproteobacteria</taxon>
        <taxon>Chromatiales</taxon>
        <taxon>Chromatiaceae</taxon>
        <taxon>Nitrosococcus</taxon>
    </lineage>
</organism>
<feature type="transmembrane region" description="Helical" evidence="1">
    <location>
        <begin position="79"/>
        <end position="101"/>
    </location>
</feature>
<dbReference type="eggNOG" id="ENOG50322Z5">
    <property type="taxonomic scope" value="Bacteria"/>
</dbReference>
<gene>
    <name evidence="2" type="ordered locus">Nhal_1695</name>
</gene>
<keyword evidence="1" id="KW-1133">Transmembrane helix</keyword>
<evidence type="ECO:0008006" key="4">
    <source>
        <dbReference type="Google" id="ProtNLM"/>
    </source>
</evidence>
<accession>D5C2G4</accession>
<keyword evidence="3" id="KW-1185">Reference proteome</keyword>
<dbReference type="AlphaFoldDB" id="D5C2G4"/>
<evidence type="ECO:0000256" key="1">
    <source>
        <dbReference type="SAM" id="Phobius"/>
    </source>
</evidence>
<sequence>MITSLLVVAIAEIGKRSSLFGAVLASIPLVSVLGMIWLYIDTHNAKKVAELASSIFWLTLPSLILFVSLPFLLQHGVNFFLSLAVSIGLTVGGYFLTVFVLSKFGIGL</sequence>
<dbReference type="STRING" id="472759.Nhal_1695"/>
<feature type="transmembrane region" description="Helical" evidence="1">
    <location>
        <begin position="20"/>
        <end position="40"/>
    </location>
</feature>
<dbReference type="InterPro" id="IPR058117">
    <property type="entry name" value="BV97_02767-like"/>
</dbReference>
<reference evidence="3" key="1">
    <citation type="submission" date="2010-04" db="EMBL/GenBank/DDBJ databases">
        <title>Complete genome sequence of Nitrosococcus halophilus Nc4, a salt-adapted, aerobic obligate ammonia-oxidizing sulfur purple bacterium.</title>
        <authorList>
            <consortium name="US DOE Joint Genome Institute"/>
            <person name="Campbell M.A."/>
            <person name="Malfatti S.A."/>
            <person name="Chain P.S.G."/>
            <person name="Heidelberg J.F."/>
            <person name="Ward B.B."/>
            <person name="Klotz M.G."/>
        </authorList>
    </citation>
    <scope>NUCLEOTIDE SEQUENCE [LARGE SCALE GENOMIC DNA]</scope>
    <source>
        <strain evidence="3">Nc4</strain>
    </source>
</reference>
<keyword evidence="1" id="KW-0472">Membrane</keyword>
<dbReference type="KEGG" id="nhl:Nhal_1695"/>
<proteinExistence type="predicted"/>
<name>D5C2G4_NITHN</name>
<dbReference type="Proteomes" id="UP000001844">
    <property type="component" value="Chromosome"/>
</dbReference>
<protein>
    <recommendedName>
        <fullName evidence="4">DUF3147 family protein</fullName>
    </recommendedName>
</protein>
<dbReference type="NCBIfam" id="NF006749">
    <property type="entry name" value="PRK09272.1-2"/>
    <property type="match status" value="1"/>
</dbReference>